<evidence type="ECO:0000313" key="6">
    <source>
        <dbReference type="Proteomes" id="UP001162780"/>
    </source>
</evidence>
<dbReference type="Proteomes" id="UP001162780">
    <property type="component" value="Chromosome"/>
</dbReference>
<organism evidence="5 6">
    <name type="scientific">Methylomonas rapida</name>
    <dbReference type="NCBI Taxonomy" id="2963939"/>
    <lineage>
        <taxon>Bacteria</taxon>
        <taxon>Pseudomonadati</taxon>
        <taxon>Pseudomonadota</taxon>
        <taxon>Gammaproteobacteria</taxon>
        <taxon>Methylococcales</taxon>
        <taxon>Methylococcaceae</taxon>
        <taxon>Methylomonas</taxon>
    </lineage>
</organism>
<dbReference type="InterPro" id="IPR018062">
    <property type="entry name" value="HTH_AraC-typ_CS"/>
</dbReference>
<keyword evidence="1" id="KW-0805">Transcription regulation</keyword>
<evidence type="ECO:0000256" key="2">
    <source>
        <dbReference type="ARBA" id="ARBA00023125"/>
    </source>
</evidence>
<accession>A0ABY7GKY4</accession>
<evidence type="ECO:0000256" key="3">
    <source>
        <dbReference type="ARBA" id="ARBA00023163"/>
    </source>
</evidence>
<name>A0ABY7GKY4_9GAMM</name>
<dbReference type="InterPro" id="IPR018060">
    <property type="entry name" value="HTH_AraC"/>
</dbReference>
<dbReference type="PANTHER" id="PTHR47893">
    <property type="entry name" value="REGULATORY PROTEIN PCHR"/>
    <property type="match status" value="1"/>
</dbReference>
<feature type="domain" description="HTH araC/xylS-type" evidence="4">
    <location>
        <begin position="222"/>
        <end position="320"/>
    </location>
</feature>
<evidence type="ECO:0000256" key="1">
    <source>
        <dbReference type="ARBA" id="ARBA00023015"/>
    </source>
</evidence>
<proteinExistence type="predicted"/>
<dbReference type="PROSITE" id="PS00041">
    <property type="entry name" value="HTH_ARAC_FAMILY_1"/>
    <property type="match status" value="1"/>
</dbReference>
<dbReference type="SMART" id="SM00342">
    <property type="entry name" value="HTH_ARAC"/>
    <property type="match status" value="1"/>
</dbReference>
<dbReference type="PROSITE" id="PS01124">
    <property type="entry name" value="HTH_ARAC_FAMILY_2"/>
    <property type="match status" value="1"/>
</dbReference>
<keyword evidence="3" id="KW-0804">Transcription</keyword>
<protein>
    <submittedName>
        <fullName evidence="5">AraC family transcriptional regulator</fullName>
    </submittedName>
</protein>
<dbReference type="Gene3D" id="1.10.10.60">
    <property type="entry name" value="Homeodomain-like"/>
    <property type="match status" value="1"/>
</dbReference>
<dbReference type="EMBL" id="CP113517">
    <property type="protein sequence ID" value="WAR45173.1"/>
    <property type="molecule type" value="Genomic_DNA"/>
</dbReference>
<gene>
    <name evidence="5" type="ORF">NM686_001295</name>
</gene>
<sequence>MSAKSSPASSTSIRNDDPALQLVAHDDCLRQHLPETLGRGYSNLFKLDPELHCIETHYAPRQDLSILTRTDNQETKMVVTLALQGHSRFKPKHGDSVVFKQGYTSITTFRASEGTRDYQGQKTVNQLRFVMGKTWLTRHFGEQAVTTLFDQNLIRVLKQLPTSTQSIAAARALLRSDVADLAKPLFRQGLATAILASELSGLLSEDRPATRSFGAKERAMAHHARDILLAEYQNPPSVEALSRRVGTNQFKLKQLFHHYFDSTPYGLLLDIRMKEAHQLLQSGHCSVGMAAAAVGYNHASNFSAAFSRYFGFPPKRLAGQD</sequence>
<dbReference type="Pfam" id="PF12833">
    <property type="entry name" value="HTH_18"/>
    <property type="match status" value="1"/>
</dbReference>
<keyword evidence="2" id="KW-0238">DNA-binding</keyword>
<dbReference type="InterPro" id="IPR053142">
    <property type="entry name" value="PchR_regulatory_protein"/>
</dbReference>
<dbReference type="PANTHER" id="PTHR47893:SF1">
    <property type="entry name" value="REGULATORY PROTEIN PCHR"/>
    <property type="match status" value="1"/>
</dbReference>
<dbReference type="SUPFAM" id="SSF46689">
    <property type="entry name" value="Homeodomain-like"/>
    <property type="match status" value="1"/>
</dbReference>
<evidence type="ECO:0000259" key="4">
    <source>
        <dbReference type="PROSITE" id="PS01124"/>
    </source>
</evidence>
<dbReference type="RefSeq" id="WP_255190142.1">
    <property type="nucleotide sequence ID" value="NZ_CP113517.1"/>
</dbReference>
<keyword evidence="6" id="KW-1185">Reference proteome</keyword>
<reference evidence="5" key="1">
    <citation type="submission" date="2022-11" db="EMBL/GenBank/DDBJ databases">
        <title>Methylomonas rapida sp. nov., Carotenoid-Producing Obligate Methanotrophs with High Growth Characteristics and Biotechnological Potential.</title>
        <authorList>
            <person name="Tikhonova E.N."/>
            <person name="Suleimanov R.Z."/>
            <person name="Miroshnikov K."/>
            <person name="Oshkin I.Y."/>
            <person name="Belova S.E."/>
            <person name="Danilova O.V."/>
            <person name="Ashikhmin A."/>
            <person name="Konopkin A."/>
            <person name="But S.Y."/>
            <person name="Khmelenina V.N."/>
            <person name="Kuznetsov N."/>
            <person name="Pimenov N.V."/>
            <person name="Dedysh S.N."/>
        </authorList>
    </citation>
    <scope>NUCLEOTIDE SEQUENCE</scope>
    <source>
        <strain evidence="5">MP1</strain>
    </source>
</reference>
<dbReference type="InterPro" id="IPR009057">
    <property type="entry name" value="Homeodomain-like_sf"/>
</dbReference>
<evidence type="ECO:0000313" key="5">
    <source>
        <dbReference type="EMBL" id="WAR45173.1"/>
    </source>
</evidence>